<comment type="caution">
    <text evidence="6">The sequence shown here is derived from an EMBL/GenBank/DDBJ whole genome shotgun (WGS) entry which is preliminary data.</text>
</comment>
<reference evidence="6 7" key="1">
    <citation type="submission" date="2020-08" db="EMBL/GenBank/DDBJ databases">
        <title>Genomic Encyclopedia of Type Strains, Phase IV (KMG-IV): sequencing the most valuable type-strain genomes for metagenomic binning, comparative biology and taxonomic classification.</title>
        <authorList>
            <person name="Goeker M."/>
        </authorList>
    </citation>
    <scope>NUCLEOTIDE SEQUENCE [LARGE SCALE GENOMIC DNA]</scope>
    <source>
        <strain evidence="6 7">DSM 102850</strain>
    </source>
</reference>
<organism evidence="6 7">
    <name type="scientific">Parvularcula dongshanensis</name>
    <dbReference type="NCBI Taxonomy" id="1173995"/>
    <lineage>
        <taxon>Bacteria</taxon>
        <taxon>Pseudomonadati</taxon>
        <taxon>Pseudomonadota</taxon>
        <taxon>Alphaproteobacteria</taxon>
        <taxon>Parvularculales</taxon>
        <taxon>Parvularculaceae</taxon>
        <taxon>Parvularcula</taxon>
    </lineage>
</organism>
<dbReference type="GO" id="GO:0008758">
    <property type="term" value="F:UDP-2,3-diacylglucosamine hydrolase activity"/>
    <property type="evidence" value="ECO:0007669"/>
    <property type="project" value="TreeGrafter"/>
</dbReference>
<keyword evidence="1" id="KW-0479">Metal-binding</keyword>
<keyword evidence="4" id="KW-0472">Membrane</keyword>
<dbReference type="Proteomes" id="UP000563524">
    <property type="component" value="Unassembled WGS sequence"/>
</dbReference>
<dbReference type="Pfam" id="PF00149">
    <property type="entry name" value="Metallophos"/>
    <property type="match status" value="1"/>
</dbReference>
<dbReference type="GO" id="GO:0009245">
    <property type="term" value="P:lipid A biosynthetic process"/>
    <property type="evidence" value="ECO:0007669"/>
    <property type="project" value="TreeGrafter"/>
</dbReference>
<dbReference type="PANTHER" id="PTHR31302:SF31">
    <property type="entry name" value="PHOSPHODIESTERASE YAEI"/>
    <property type="match status" value="1"/>
</dbReference>
<evidence type="ECO:0000256" key="4">
    <source>
        <dbReference type="SAM" id="Phobius"/>
    </source>
</evidence>
<dbReference type="GO" id="GO:0016020">
    <property type="term" value="C:membrane"/>
    <property type="evidence" value="ECO:0007669"/>
    <property type="project" value="GOC"/>
</dbReference>
<gene>
    <name evidence="6" type="ORF">GGQ59_002255</name>
</gene>
<proteinExistence type="predicted"/>
<evidence type="ECO:0000256" key="2">
    <source>
        <dbReference type="ARBA" id="ARBA00022801"/>
    </source>
</evidence>
<keyword evidence="2" id="KW-0378">Hydrolase</keyword>
<protein>
    <recommendedName>
        <fullName evidence="5">Calcineurin-like phosphoesterase domain-containing protein</fullName>
    </recommendedName>
</protein>
<feature type="transmembrane region" description="Helical" evidence="4">
    <location>
        <begin position="37"/>
        <end position="54"/>
    </location>
</feature>
<evidence type="ECO:0000256" key="1">
    <source>
        <dbReference type="ARBA" id="ARBA00022723"/>
    </source>
</evidence>
<evidence type="ECO:0000259" key="5">
    <source>
        <dbReference type="Pfam" id="PF00149"/>
    </source>
</evidence>
<dbReference type="EMBL" id="JACHOB010000005">
    <property type="protein sequence ID" value="MBB4659714.1"/>
    <property type="molecule type" value="Genomic_DNA"/>
</dbReference>
<keyword evidence="4" id="KW-0812">Transmembrane</keyword>
<dbReference type="AlphaFoldDB" id="A0A840I6A8"/>
<feature type="region of interest" description="Disordered" evidence="3">
    <location>
        <begin position="308"/>
        <end position="330"/>
    </location>
</feature>
<evidence type="ECO:0000256" key="3">
    <source>
        <dbReference type="SAM" id="MobiDB-lite"/>
    </source>
</evidence>
<feature type="transmembrane region" description="Helical" evidence="4">
    <location>
        <begin position="6"/>
        <end position="30"/>
    </location>
</feature>
<evidence type="ECO:0000313" key="7">
    <source>
        <dbReference type="Proteomes" id="UP000563524"/>
    </source>
</evidence>
<dbReference type="InterPro" id="IPR004843">
    <property type="entry name" value="Calcineurin-like_PHP"/>
</dbReference>
<keyword evidence="7" id="KW-1185">Reference proteome</keyword>
<dbReference type="RefSeq" id="WP_183818605.1">
    <property type="nucleotide sequence ID" value="NZ_JACHOB010000005.1"/>
</dbReference>
<dbReference type="InterPro" id="IPR029052">
    <property type="entry name" value="Metallo-depent_PP-like"/>
</dbReference>
<dbReference type="SUPFAM" id="SSF56300">
    <property type="entry name" value="Metallo-dependent phosphatases"/>
    <property type="match status" value="1"/>
</dbReference>
<dbReference type="Gene3D" id="3.60.21.10">
    <property type="match status" value="1"/>
</dbReference>
<name>A0A840I6A8_9PROT</name>
<keyword evidence="4" id="KW-1133">Transmembrane helix</keyword>
<sequence>MPHVPVVLKIVLFYASWLALPVAALLFWNLARGWHRTSNLIALLPVLVFVYARFVEPRVLLVSEHEVTLCGQGLPGTLRAGVVSDTHNGIFANAVSMRRIVDRLRRLDLDFVLMPGDFTYYPKPEAIAGNVEALRDVGVPVYAVMGNHDVGYPGPDLTEPLTAALQSVGVTVLNPGEAVFSEAGKYVRIAGLRDLYQVRGTDTPLEVPEPSPLPTIYLEHNPDTIKAGDLGTFDLMVSGHTHGGQINVPFFTCRMTFACDTLRYGYADNPVGKLFVTSGTGMVGLPVRFGVPPKVDVLNLRLDRCRTPEPRTRLTPRLGAHSTSSPRTKT</sequence>
<feature type="compositionally biased region" description="Polar residues" evidence="3">
    <location>
        <begin position="321"/>
        <end position="330"/>
    </location>
</feature>
<dbReference type="PANTHER" id="PTHR31302">
    <property type="entry name" value="TRANSMEMBRANE PROTEIN WITH METALLOPHOSPHOESTERASE DOMAIN-RELATED"/>
    <property type="match status" value="1"/>
</dbReference>
<dbReference type="GO" id="GO:0046872">
    <property type="term" value="F:metal ion binding"/>
    <property type="evidence" value="ECO:0007669"/>
    <property type="project" value="UniProtKB-KW"/>
</dbReference>
<feature type="domain" description="Calcineurin-like phosphoesterase" evidence="5">
    <location>
        <begin position="79"/>
        <end position="243"/>
    </location>
</feature>
<dbReference type="InterPro" id="IPR051158">
    <property type="entry name" value="Metallophosphoesterase_sf"/>
</dbReference>
<evidence type="ECO:0000313" key="6">
    <source>
        <dbReference type="EMBL" id="MBB4659714.1"/>
    </source>
</evidence>
<accession>A0A840I6A8</accession>